<sequence>MIWKTLGAAVLLFGVTFAVVYAVARPAPDEPTGIRSAGGPDPAAPGTDSARDPADSLEHFVLVSPDAVDTAALFAKAEETCGAAPGCSVHFWTNPALLPAGPRMSRAQQRGRIAVYFTNRLTGEPTLLRADSSTAIRRSDPEEGEDLSDLASSPVPATGTLAPEAN</sequence>
<dbReference type="AlphaFoldDB" id="A0A512HAB9"/>
<dbReference type="Proteomes" id="UP000321567">
    <property type="component" value="Unassembled WGS sequence"/>
</dbReference>
<name>A0A512HAB9_9PROT</name>
<evidence type="ECO:0000256" key="1">
    <source>
        <dbReference type="SAM" id="MobiDB-lite"/>
    </source>
</evidence>
<evidence type="ECO:0000313" key="2">
    <source>
        <dbReference type="EMBL" id="GEO82401.1"/>
    </source>
</evidence>
<feature type="region of interest" description="Disordered" evidence="1">
    <location>
        <begin position="127"/>
        <end position="166"/>
    </location>
</feature>
<accession>A0A512HAB9</accession>
<organism evidence="2 3">
    <name type="scientific">Pararhodospirillum oryzae</name>
    <dbReference type="NCBI Taxonomy" id="478448"/>
    <lineage>
        <taxon>Bacteria</taxon>
        <taxon>Pseudomonadati</taxon>
        <taxon>Pseudomonadota</taxon>
        <taxon>Alphaproteobacteria</taxon>
        <taxon>Rhodospirillales</taxon>
        <taxon>Rhodospirillaceae</taxon>
        <taxon>Pararhodospirillum</taxon>
    </lineage>
</organism>
<comment type="caution">
    <text evidence="2">The sequence shown here is derived from an EMBL/GenBank/DDBJ whole genome shotgun (WGS) entry which is preliminary data.</text>
</comment>
<gene>
    <name evidence="2" type="ORF">ROR02_25320</name>
</gene>
<proteinExistence type="predicted"/>
<protein>
    <submittedName>
        <fullName evidence="2">Uncharacterized protein</fullName>
    </submittedName>
</protein>
<keyword evidence="3" id="KW-1185">Reference proteome</keyword>
<evidence type="ECO:0000313" key="3">
    <source>
        <dbReference type="Proteomes" id="UP000321567"/>
    </source>
</evidence>
<dbReference type="EMBL" id="BJZO01000076">
    <property type="protein sequence ID" value="GEO82401.1"/>
    <property type="molecule type" value="Genomic_DNA"/>
</dbReference>
<reference evidence="2 3" key="1">
    <citation type="submission" date="2019-07" db="EMBL/GenBank/DDBJ databases">
        <title>Whole genome shotgun sequence of Rhodospirillum oryzae NBRC 107573.</title>
        <authorList>
            <person name="Hosoyama A."/>
            <person name="Uohara A."/>
            <person name="Ohji S."/>
            <person name="Ichikawa N."/>
        </authorList>
    </citation>
    <scope>NUCLEOTIDE SEQUENCE [LARGE SCALE GENOMIC DNA]</scope>
    <source>
        <strain evidence="2 3">NBRC 107573</strain>
    </source>
</reference>
<dbReference type="RefSeq" id="WP_147164423.1">
    <property type="nucleotide sequence ID" value="NZ_BJZO01000076.1"/>
</dbReference>
<feature type="region of interest" description="Disordered" evidence="1">
    <location>
        <begin position="30"/>
        <end position="52"/>
    </location>
</feature>